<evidence type="ECO:0000256" key="1">
    <source>
        <dbReference type="SAM" id="MobiDB-lite"/>
    </source>
</evidence>
<dbReference type="RefSeq" id="WP_345365974.1">
    <property type="nucleotide sequence ID" value="NZ_BAABHJ010000040.1"/>
</dbReference>
<protein>
    <recommendedName>
        <fullName evidence="3">Putative Flp pilus-assembly TadG-like N-terminal domain-containing protein</fullName>
    </recommendedName>
</protein>
<keyword evidence="5" id="KW-1185">Reference proteome</keyword>
<keyword evidence="2" id="KW-1133">Transmembrane helix</keyword>
<name>A0ABP8TZI8_9ACTN</name>
<feature type="region of interest" description="Disordered" evidence="1">
    <location>
        <begin position="156"/>
        <end position="186"/>
    </location>
</feature>
<organism evidence="4 5">
    <name type="scientific">Actinoallomurus liliacearum</name>
    <dbReference type="NCBI Taxonomy" id="1080073"/>
    <lineage>
        <taxon>Bacteria</taxon>
        <taxon>Bacillati</taxon>
        <taxon>Actinomycetota</taxon>
        <taxon>Actinomycetes</taxon>
        <taxon>Streptosporangiales</taxon>
        <taxon>Thermomonosporaceae</taxon>
        <taxon>Actinoallomurus</taxon>
    </lineage>
</organism>
<dbReference type="Proteomes" id="UP001500212">
    <property type="component" value="Unassembled WGS sequence"/>
</dbReference>
<evidence type="ECO:0000313" key="4">
    <source>
        <dbReference type="EMBL" id="GAA4617742.1"/>
    </source>
</evidence>
<gene>
    <name evidence="4" type="ORF">GCM10023195_79360</name>
</gene>
<accession>A0ABP8TZI8</accession>
<dbReference type="NCBIfam" id="TIGR03816">
    <property type="entry name" value="tadE_like_DECH"/>
    <property type="match status" value="1"/>
</dbReference>
<keyword evidence="2" id="KW-0472">Membrane</keyword>
<sequence>MSDRVRLIRQGDRLAIPGGMRPGSAARHRLGWRALRGGFPLRSGWRVRRAGRGDRGSGTVWMVALIGAVWSVAVMAMVVGGARVARHRADAAADLAALAAAAHVAEGSERACELAARVARDSEASLRRCTFRGRVVDVIVIARVGALPRTGRLSATARARAGPVDDDSGSVPDFPAPTVTRRASPR</sequence>
<reference evidence="5" key="1">
    <citation type="journal article" date="2019" name="Int. J. Syst. Evol. Microbiol.">
        <title>The Global Catalogue of Microorganisms (GCM) 10K type strain sequencing project: providing services to taxonomists for standard genome sequencing and annotation.</title>
        <authorList>
            <consortium name="The Broad Institute Genomics Platform"/>
            <consortium name="The Broad Institute Genome Sequencing Center for Infectious Disease"/>
            <person name="Wu L."/>
            <person name="Ma J."/>
        </authorList>
    </citation>
    <scope>NUCLEOTIDE SEQUENCE [LARGE SCALE GENOMIC DNA]</scope>
    <source>
        <strain evidence="5">JCM 17938</strain>
    </source>
</reference>
<feature type="transmembrane region" description="Helical" evidence="2">
    <location>
        <begin position="58"/>
        <end position="79"/>
    </location>
</feature>
<feature type="domain" description="Putative Flp pilus-assembly TadG-like N-terminal" evidence="3">
    <location>
        <begin position="56"/>
        <end position="102"/>
    </location>
</feature>
<dbReference type="InterPro" id="IPR021202">
    <property type="entry name" value="Rv3654c-like"/>
</dbReference>
<keyword evidence="2" id="KW-0812">Transmembrane</keyword>
<dbReference type="EMBL" id="BAABHJ010000040">
    <property type="protein sequence ID" value="GAA4617742.1"/>
    <property type="molecule type" value="Genomic_DNA"/>
</dbReference>
<comment type="caution">
    <text evidence="4">The sequence shown here is derived from an EMBL/GenBank/DDBJ whole genome shotgun (WGS) entry which is preliminary data.</text>
</comment>
<dbReference type="Pfam" id="PF13400">
    <property type="entry name" value="Tad"/>
    <property type="match status" value="1"/>
</dbReference>
<evidence type="ECO:0000259" key="3">
    <source>
        <dbReference type="Pfam" id="PF13400"/>
    </source>
</evidence>
<evidence type="ECO:0000256" key="2">
    <source>
        <dbReference type="SAM" id="Phobius"/>
    </source>
</evidence>
<proteinExistence type="predicted"/>
<evidence type="ECO:0000313" key="5">
    <source>
        <dbReference type="Proteomes" id="UP001500212"/>
    </source>
</evidence>
<dbReference type="InterPro" id="IPR028087">
    <property type="entry name" value="Tad_N"/>
</dbReference>